<dbReference type="EMBL" id="PDCK01000040">
    <property type="protein sequence ID" value="PRQ51658.1"/>
    <property type="molecule type" value="Genomic_DNA"/>
</dbReference>
<dbReference type="InterPro" id="IPR013857">
    <property type="entry name" value="NADH-UbQ_OxRdtase-assoc_prot30"/>
</dbReference>
<evidence type="ECO:0000313" key="6">
    <source>
        <dbReference type="EMBL" id="PRQ51658.1"/>
    </source>
</evidence>
<comment type="caution">
    <text evidence="6">The sequence shown here is derived from an EMBL/GenBank/DDBJ whole genome shotgun (WGS) entry which is preliminary data.</text>
</comment>
<dbReference type="InterPro" id="IPR008979">
    <property type="entry name" value="Galactose-bd-like_sf"/>
</dbReference>
<dbReference type="Pfam" id="PF08547">
    <property type="entry name" value="CIA30"/>
    <property type="match status" value="1"/>
</dbReference>
<keyword evidence="3" id="KW-0496">Mitochondrion</keyword>
<comment type="similarity">
    <text evidence="2">Belongs to the CIA30 family.</text>
</comment>
<evidence type="ECO:0000256" key="3">
    <source>
        <dbReference type="ARBA" id="ARBA00023128"/>
    </source>
</evidence>
<evidence type="ECO:0000256" key="4">
    <source>
        <dbReference type="ARBA" id="ARBA00023186"/>
    </source>
</evidence>
<evidence type="ECO:0000256" key="2">
    <source>
        <dbReference type="ARBA" id="ARBA00007884"/>
    </source>
</evidence>
<keyword evidence="7" id="KW-1185">Reference proteome</keyword>
<evidence type="ECO:0000313" key="7">
    <source>
        <dbReference type="Proteomes" id="UP000238479"/>
    </source>
</evidence>
<proteinExistence type="inferred from homology"/>
<evidence type="ECO:0000259" key="5">
    <source>
        <dbReference type="Pfam" id="PF08547"/>
    </source>
</evidence>
<organism evidence="6 7">
    <name type="scientific">Rosa chinensis</name>
    <name type="common">China rose</name>
    <dbReference type="NCBI Taxonomy" id="74649"/>
    <lineage>
        <taxon>Eukaryota</taxon>
        <taxon>Viridiplantae</taxon>
        <taxon>Streptophyta</taxon>
        <taxon>Embryophyta</taxon>
        <taxon>Tracheophyta</taxon>
        <taxon>Spermatophyta</taxon>
        <taxon>Magnoliopsida</taxon>
        <taxon>eudicotyledons</taxon>
        <taxon>Gunneridae</taxon>
        <taxon>Pentapetalae</taxon>
        <taxon>rosids</taxon>
        <taxon>fabids</taxon>
        <taxon>Rosales</taxon>
        <taxon>Rosaceae</taxon>
        <taxon>Rosoideae</taxon>
        <taxon>Rosoideae incertae sedis</taxon>
        <taxon>Rosa</taxon>
    </lineage>
</organism>
<reference evidence="6 7" key="1">
    <citation type="journal article" date="2018" name="Nat. Genet.">
        <title>The Rosa genome provides new insights in the design of modern roses.</title>
        <authorList>
            <person name="Bendahmane M."/>
        </authorList>
    </citation>
    <scope>NUCLEOTIDE SEQUENCE [LARGE SCALE GENOMIC DNA]</scope>
    <source>
        <strain evidence="7">cv. Old Blush</strain>
    </source>
</reference>
<accession>A0A2P6RZ00</accession>
<dbReference type="GO" id="GO:0006120">
    <property type="term" value="P:mitochondrial electron transport, NADH to ubiquinone"/>
    <property type="evidence" value="ECO:0007669"/>
    <property type="project" value="TreeGrafter"/>
</dbReference>
<dbReference type="AlphaFoldDB" id="A0A2P6RZ00"/>
<comment type="subcellular location">
    <subcellularLocation>
        <location evidence="1">Mitochondrion</location>
    </subcellularLocation>
</comment>
<dbReference type="OMA" id="KRTGYAN"/>
<name>A0A2P6RZ00_ROSCH</name>
<sequence length="221" mass="24741">MSRFRALLQATKKALTWNVEDLVPPSERYIFNFGSKEELKKWHLYSDSEYGGLSSASLEISDTGNGLNGIFSGNLSSDFAEGSKWKMNRSGFCGMRSKKFNGFIDLDAYDTISLKVKGDGRSYISTIYTENWVNSPGQDEDNSWQAFVFVPKDNWYIAKIPLSRYLPTWRGSVIDAEMEMNPARVVGMSLSVNAEGGVPGARSGPGDFKLEIDWIKALRTE</sequence>
<keyword evidence="6" id="KW-0830">Ubiquinone</keyword>
<dbReference type="PANTHER" id="PTHR13194:SF18">
    <property type="entry name" value="COMPLEX I INTERMEDIATE-ASSOCIATED PROTEIN 30, MITOCHONDRIAL"/>
    <property type="match status" value="1"/>
</dbReference>
<dbReference type="SUPFAM" id="SSF49785">
    <property type="entry name" value="Galactose-binding domain-like"/>
    <property type="match status" value="1"/>
</dbReference>
<keyword evidence="4" id="KW-0143">Chaperone</keyword>
<dbReference type="STRING" id="74649.A0A2P6RZ00"/>
<dbReference type="Gramene" id="PRQ51658">
    <property type="protein sequence ID" value="PRQ51658"/>
    <property type="gene ID" value="RchiOBHm_Chr2g0146911"/>
</dbReference>
<dbReference type="GO" id="GO:0051082">
    <property type="term" value="F:unfolded protein binding"/>
    <property type="evidence" value="ECO:0007669"/>
    <property type="project" value="TreeGrafter"/>
</dbReference>
<dbReference type="InterPro" id="IPR039131">
    <property type="entry name" value="NDUFAF1"/>
</dbReference>
<feature type="domain" description="NADH:ubiquinone oxidoreductase intermediate-associated protein 30" evidence="5">
    <location>
        <begin position="31"/>
        <end position="212"/>
    </location>
</feature>
<evidence type="ECO:0000256" key="1">
    <source>
        <dbReference type="ARBA" id="ARBA00004173"/>
    </source>
</evidence>
<dbReference type="GO" id="GO:0005739">
    <property type="term" value="C:mitochondrion"/>
    <property type="evidence" value="ECO:0007669"/>
    <property type="project" value="UniProtKB-SubCell"/>
</dbReference>
<dbReference type="Proteomes" id="UP000238479">
    <property type="component" value="Chromosome 2"/>
</dbReference>
<dbReference type="PANTHER" id="PTHR13194">
    <property type="entry name" value="COMPLEX I INTERMEDIATE-ASSOCIATED PROTEIN 30"/>
    <property type="match status" value="1"/>
</dbReference>
<protein>
    <submittedName>
        <fullName evidence="6">Putative NADH:ubiquinone oxidoreductase intermediate-associated protein</fullName>
    </submittedName>
</protein>
<dbReference type="GO" id="GO:0032981">
    <property type="term" value="P:mitochondrial respiratory chain complex I assembly"/>
    <property type="evidence" value="ECO:0007669"/>
    <property type="project" value="TreeGrafter"/>
</dbReference>
<gene>
    <name evidence="6" type="ORF">RchiOBHm_Chr2g0146911</name>
</gene>